<evidence type="ECO:0000256" key="3">
    <source>
        <dbReference type="ARBA" id="ARBA00022989"/>
    </source>
</evidence>
<feature type="transmembrane region" description="Helical" evidence="6">
    <location>
        <begin position="316"/>
        <end position="335"/>
    </location>
</feature>
<evidence type="ECO:0000259" key="7">
    <source>
        <dbReference type="Pfam" id="PF09779"/>
    </source>
</evidence>
<dbReference type="PANTHER" id="PTHR28538">
    <property type="entry name" value="INTEGRAL INNER NUCLEAR MEMBRANE PROTEIN IMA1"/>
    <property type="match status" value="1"/>
</dbReference>
<evidence type="ECO:0000313" key="10">
    <source>
        <dbReference type="Proteomes" id="UP000317494"/>
    </source>
</evidence>
<evidence type="ECO:0000313" key="9">
    <source>
        <dbReference type="EMBL" id="TPX47143.1"/>
    </source>
</evidence>
<dbReference type="Proteomes" id="UP000317494">
    <property type="component" value="Unassembled WGS sequence"/>
</dbReference>
<dbReference type="InterPro" id="IPR042321">
    <property type="entry name" value="Ima1"/>
</dbReference>
<gene>
    <name evidence="9" type="ORF">SeLEV6574_g02818</name>
    <name evidence="8" type="ORF">SeMB42_g05728</name>
</gene>
<evidence type="ECO:0000256" key="1">
    <source>
        <dbReference type="ARBA" id="ARBA00004473"/>
    </source>
</evidence>
<evidence type="ECO:0000256" key="6">
    <source>
        <dbReference type="SAM" id="Phobius"/>
    </source>
</evidence>
<dbReference type="EMBL" id="QEAN01000285">
    <property type="protein sequence ID" value="TPX41107.1"/>
    <property type="molecule type" value="Genomic_DNA"/>
</dbReference>
<dbReference type="EMBL" id="QEAM01000084">
    <property type="protein sequence ID" value="TPX47143.1"/>
    <property type="molecule type" value="Genomic_DNA"/>
</dbReference>
<dbReference type="OrthoDB" id="2127692at2759"/>
<dbReference type="VEuPathDB" id="FungiDB:SeMB42_g05728"/>
<organism evidence="8 10">
    <name type="scientific">Synchytrium endobioticum</name>
    <dbReference type="NCBI Taxonomy" id="286115"/>
    <lineage>
        <taxon>Eukaryota</taxon>
        <taxon>Fungi</taxon>
        <taxon>Fungi incertae sedis</taxon>
        <taxon>Chytridiomycota</taxon>
        <taxon>Chytridiomycota incertae sedis</taxon>
        <taxon>Chytridiomycetes</taxon>
        <taxon>Synchytriales</taxon>
        <taxon>Synchytriaceae</taxon>
        <taxon>Synchytrium</taxon>
    </lineage>
</organism>
<evidence type="ECO:0000256" key="2">
    <source>
        <dbReference type="ARBA" id="ARBA00022692"/>
    </source>
</evidence>
<dbReference type="GO" id="GO:0034506">
    <property type="term" value="C:chromosome, centromeric core domain"/>
    <property type="evidence" value="ECO:0007669"/>
    <property type="project" value="TreeGrafter"/>
</dbReference>
<accession>A0A507CPP5</accession>
<dbReference type="GO" id="GO:0005637">
    <property type="term" value="C:nuclear inner membrane"/>
    <property type="evidence" value="ECO:0007669"/>
    <property type="project" value="UniProtKB-SubCell"/>
</dbReference>
<protein>
    <recommendedName>
        <fullName evidence="7">Ima1 N-terminal domain-containing protein</fullName>
    </recommendedName>
</protein>
<feature type="domain" description="Ima1 N-terminal" evidence="7">
    <location>
        <begin position="43"/>
        <end position="191"/>
    </location>
</feature>
<dbReference type="GO" id="GO:0034992">
    <property type="term" value="C:microtubule organizing center attachment site"/>
    <property type="evidence" value="ECO:0007669"/>
    <property type="project" value="TreeGrafter"/>
</dbReference>
<dbReference type="GO" id="GO:0044732">
    <property type="term" value="C:mitotic spindle pole body"/>
    <property type="evidence" value="ECO:0007669"/>
    <property type="project" value="TreeGrafter"/>
</dbReference>
<keyword evidence="5" id="KW-0539">Nucleus</keyword>
<reference evidence="10 11" key="1">
    <citation type="journal article" date="2019" name="Sci. Rep.">
        <title>Comparative genomics of chytrid fungi reveal insights into the obligate biotrophic and pathogenic lifestyle of Synchytrium endobioticum.</title>
        <authorList>
            <person name="van de Vossenberg B.T.L.H."/>
            <person name="Warris S."/>
            <person name="Nguyen H.D.T."/>
            <person name="van Gent-Pelzer M.P.E."/>
            <person name="Joly D.L."/>
            <person name="van de Geest H.C."/>
            <person name="Bonants P.J.M."/>
            <person name="Smith D.S."/>
            <person name="Levesque C.A."/>
            <person name="van der Lee T.A.J."/>
        </authorList>
    </citation>
    <scope>NUCLEOTIDE SEQUENCE [LARGE SCALE GENOMIC DNA]</scope>
    <source>
        <strain evidence="9 11">LEV6574</strain>
        <strain evidence="8 10">MB42</strain>
    </source>
</reference>
<name>A0A507CPP5_9FUNG</name>
<keyword evidence="2 6" id="KW-0812">Transmembrane</keyword>
<evidence type="ECO:0000313" key="11">
    <source>
        <dbReference type="Proteomes" id="UP000320475"/>
    </source>
</evidence>
<proteinExistence type="predicted"/>
<keyword evidence="4 6" id="KW-0472">Membrane</keyword>
<evidence type="ECO:0000256" key="5">
    <source>
        <dbReference type="ARBA" id="ARBA00023242"/>
    </source>
</evidence>
<dbReference type="GO" id="GO:0071765">
    <property type="term" value="P:nuclear inner membrane organization"/>
    <property type="evidence" value="ECO:0007669"/>
    <property type="project" value="InterPro"/>
</dbReference>
<comment type="caution">
    <text evidence="8">The sequence shown here is derived from an EMBL/GenBank/DDBJ whole genome shotgun (WGS) entry which is preliminary data.</text>
</comment>
<evidence type="ECO:0000313" key="8">
    <source>
        <dbReference type="EMBL" id="TPX41107.1"/>
    </source>
</evidence>
<keyword evidence="3 6" id="KW-1133">Transmembrane helix</keyword>
<feature type="transmembrane region" description="Helical" evidence="6">
    <location>
        <begin position="378"/>
        <end position="399"/>
    </location>
</feature>
<feature type="transmembrane region" description="Helical" evidence="6">
    <location>
        <begin position="355"/>
        <end position="372"/>
    </location>
</feature>
<dbReference type="Proteomes" id="UP000320475">
    <property type="component" value="Unassembled WGS sequence"/>
</dbReference>
<dbReference type="InterPro" id="IPR018617">
    <property type="entry name" value="Ima1_N"/>
</dbReference>
<dbReference type="PANTHER" id="PTHR28538:SF1">
    <property type="entry name" value="INTEGRAL INNER NUCLEAR MEMBRANE PROTEIN IMA1"/>
    <property type="match status" value="1"/>
</dbReference>
<dbReference type="AlphaFoldDB" id="A0A507CPP5"/>
<dbReference type="Pfam" id="PF09779">
    <property type="entry name" value="Ima1_N"/>
    <property type="match status" value="1"/>
</dbReference>
<keyword evidence="10" id="KW-1185">Reference proteome</keyword>
<comment type="subcellular location">
    <subcellularLocation>
        <location evidence="1">Nucleus inner membrane</location>
        <topology evidence="1">Multi-pass membrane protein</topology>
    </subcellularLocation>
</comment>
<sequence length="633" mass="70302">MIAPQEIAVYTAVSLFVAYITRSPLQKLWSQIQLWRKAQGTASCFYCNEESFVPAQALLPGGRWWCVLCENLNTYDEKGNPQLLDEGLPDDPVVNSSVAYSSSNDIFVHHLERTTDHSVLKRASSEQRTQPKKSQQRVFCSKCIQNQNILIQLLSAYDPDDDDYFELNVDAYKAKIEAQYPPVCSECDPLVRTRLAELSRNIKATIHLASQRFIAGFSVPSHFATSQKSAVGRFSMFYAAIWVVMIVGPILIHLLTALAYLRGFIYPASFHPGYVPLHCRPDKAYGGRFYALWNLLTTLPLTSCDECCARGTFQSLATLSLFSFLGIPFNPLWIIKARNPKAQTINQMVYTWSHVKLILLRLYSIYVLQYSWSVKMHAALEAAFLVLTCVGVVSTYCMVQVRVKQGPKLQFDAGLKSRNSLSSKGMMRSHSGNVSGNMKGMNMDEPNNVDLGLETALATSDVTDTDQGMLAFLNERNALMSWKKRTWSVYALAVGIRCVSMTGFDAVYFASTVALCISLDACRKSVSTFPSVAKGTSPKRMFTAMCLLIVRIALVLPTRLIPSIYPPSSSTHLSTTLSLYPFIPSMKGTEVLGAFDISSLTWVNYSGITLDLVWITSAVFLGLGVDGVLDIAD</sequence>
<evidence type="ECO:0000256" key="4">
    <source>
        <dbReference type="ARBA" id="ARBA00023136"/>
    </source>
</evidence>
<feature type="transmembrane region" description="Helical" evidence="6">
    <location>
        <begin position="237"/>
        <end position="261"/>
    </location>
</feature>